<proteinExistence type="predicted"/>
<organism evidence="1 2">
    <name type="scientific">Cichlidogyrus casuarinus</name>
    <dbReference type="NCBI Taxonomy" id="1844966"/>
    <lineage>
        <taxon>Eukaryota</taxon>
        <taxon>Metazoa</taxon>
        <taxon>Spiralia</taxon>
        <taxon>Lophotrochozoa</taxon>
        <taxon>Platyhelminthes</taxon>
        <taxon>Monogenea</taxon>
        <taxon>Monopisthocotylea</taxon>
        <taxon>Dactylogyridea</taxon>
        <taxon>Ancyrocephalidae</taxon>
        <taxon>Cichlidogyrus</taxon>
    </lineage>
</organism>
<dbReference type="AlphaFoldDB" id="A0ABD2Q648"/>
<sequence length="59" mass="7016">MDGVNPRTEYYSDYAHLDQGHDDIRCFLVYVMELNLLIYTSESTAMLLAREEIQWLNEE</sequence>
<evidence type="ECO:0000313" key="2">
    <source>
        <dbReference type="Proteomes" id="UP001626550"/>
    </source>
</evidence>
<comment type="caution">
    <text evidence="1">The sequence shown here is derived from an EMBL/GenBank/DDBJ whole genome shotgun (WGS) entry which is preliminary data.</text>
</comment>
<accession>A0ABD2Q648</accession>
<keyword evidence="2" id="KW-1185">Reference proteome</keyword>
<dbReference type="EMBL" id="JBJKFK010001230">
    <property type="protein sequence ID" value="KAL3313671.1"/>
    <property type="molecule type" value="Genomic_DNA"/>
</dbReference>
<evidence type="ECO:0000313" key="1">
    <source>
        <dbReference type="EMBL" id="KAL3313671.1"/>
    </source>
</evidence>
<protein>
    <submittedName>
        <fullName evidence="1">Uncharacterized protein</fullName>
    </submittedName>
</protein>
<gene>
    <name evidence="1" type="ORF">Ciccas_007726</name>
</gene>
<reference evidence="1 2" key="1">
    <citation type="submission" date="2024-11" db="EMBL/GenBank/DDBJ databases">
        <title>Adaptive evolution of stress response genes in parasites aligns with host niche diversity.</title>
        <authorList>
            <person name="Hahn C."/>
            <person name="Resl P."/>
        </authorList>
    </citation>
    <scope>NUCLEOTIDE SEQUENCE [LARGE SCALE GENOMIC DNA]</scope>
    <source>
        <strain evidence="1">EGGRZ-B1_66</strain>
        <tissue evidence="1">Body</tissue>
    </source>
</reference>
<name>A0ABD2Q648_9PLAT</name>
<dbReference type="Proteomes" id="UP001626550">
    <property type="component" value="Unassembled WGS sequence"/>
</dbReference>